<reference evidence="3 4" key="1">
    <citation type="submission" date="2014-04" db="EMBL/GenBank/DDBJ databases">
        <authorList>
            <consortium name="DOE Joint Genome Institute"/>
            <person name="Kuo A."/>
            <person name="Kohler A."/>
            <person name="Jargeat P."/>
            <person name="Nagy L.G."/>
            <person name="Floudas D."/>
            <person name="Copeland A."/>
            <person name="Barry K.W."/>
            <person name="Cichocki N."/>
            <person name="Veneault-Fourrey C."/>
            <person name="LaButti K."/>
            <person name="Lindquist E.A."/>
            <person name="Lipzen A."/>
            <person name="Lundell T."/>
            <person name="Morin E."/>
            <person name="Murat C."/>
            <person name="Sun H."/>
            <person name="Tunlid A."/>
            <person name="Henrissat B."/>
            <person name="Grigoriev I.V."/>
            <person name="Hibbett D.S."/>
            <person name="Martin F."/>
            <person name="Nordberg H.P."/>
            <person name="Cantor M.N."/>
            <person name="Hua S.X."/>
        </authorList>
    </citation>
    <scope>NUCLEOTIDE SEQUENCE [LARGE SCALE GENOMIC DNA]</scope>
    <source>
        <strain evidence="3 4">Ve08.2h10</strain>
    </source>
</reference>
<evidence type="ECO:0000259" key="2">
    <source>
        <dbReference type="PROSITE" id="PS51397"/>
    </source>
</evidence>
<evidence type="ECO:0000313" key="4">
    <source>
        <dbReference type="Proteomes" id="UP000054538"/>
    </source>
</evidence>
<feature type="compositionally biased region" description="Low complexity" evidence="1">
    <location>
        <begin position="259"/>
        <end position="272"/>
    </location>
</feature>
<feature type="compositionally biased region" description="Basic and acidic residues" evidence="1">
    <location>
        <begin position="274"/>
        <end position="285"/>
    </location>
</feature>
<dbReference type="InParanoid" id="A0A0D0DVH5"/>
<proteinExistence type="predicted"/>
<accession>A0A0D0DVH5</accession>
<gene>
    <name evidence="3" type="ORF">PAXRUDRAFT_144947</name>
</gene>
<dbReference type="PROSITE" id="PS51397">
    <property type="entry name" value="WLM"/>
    <property type="match status" value="1"/>
</dbReference>
<name>A0A0D0DVH5_9AGAM</name>
<dbReference type="OrthoDB" id="447842at2759"/>
<dbReference type="STRING" id="930991.A0A0D0DVH5"/>
<dbReference type="Proteomes" id="UP000054538">
    <property type="component" value="Unassembled WGS sequence"/>
</dbReference>
<feature type="region of interest" description="Disordered" evidence="1">
    <location>
        <begin position="188"/>
        <end position="221"/>
    </location>
</feature>
<feature type="compositionally biased region" description="Basic residues" evidence="1">
    <location>
        <begin position="360"/>
        <end position="374"/>
    </location>
</feature>
<dbReference type="HOGENOM" id="CLU_040077_0_0_1"/>
<protein>
    <recommendedName>
        <fullName evidence="2">WLM domain-containing protein</fullName>
    </recommendedName>
</protein>
<dbReference type="GO" id="GO:0005634">
    <property type="term" value="C:nucleus"/>
    <property type="evidence" value="ECO:0007669"/>
    <property type="project" value="TreeGrafter"/>
</dbReference>
<feature type="region of interest" description="Disordered" evidence="1">
    <location>
        <begin position="253"/>
        <end position="285"/>
    </location>
</feature>
<dbReference type="AlphaFoldDB" id="A0A0D0DVH5"/>
<dbReference type="EMBL" id="KN825180">
    <property type="protein sequence ID" value="KIK93501.1"/>
    <property type="molecule type" value="Genomic_DNA"/>
</dbReference>
<dbReference type="InterPro" id="IPR013536">
    <property type="entry name" value="WLM_dom"/>
</dbReference>
<dbReference type="Pfam" id="PF08325">
    <property type="entry name" value="WLM"/>
    <property type="match status" value="1"/>
</dbReference>
<feature type="domain" description="WLM" evidence="2">
    <location>
        <begin position="8"/>
        <end position="258"/>
    </location>
</feature>
<evidence type="ECO:0000256" key="1">
    <source>
        <dbReference type="SAM" id="MobiDB-lite"/>
    </source>
</evidence>
<feature type="region of interest" description="Disordered" evidence="1">
    <location>
        <begin position="347"/>
        <end position="380"/>
    </location>
</feature>
<dbReference type="GO" id="GO:0006281">
    <property type="term" value="P:DNA repair"/>
    <property type="evidence" value="ECO:0007669"/>
    <property type="project" value="TreeGrafter"/>
</dbReference>
<dbReference type="FunCoup" id="A0A0D0DVH5">
    <property type="interactions" value="168"/>
</dbReference>
<sequence length="412" mass="45593">MVHLRINEREPNPNPYVNFITVLPMGDTIVEDSAHQLLRALAAQVKPVMKAHSFVVNSLEEYEYNRVFAGRNWNNGETIELVLRASNGSLLPTQWLMSTLCHELAHIRHMNHGPAFQALWLQLRQDVRALQSRGYYGDGYWSSGTRLVDSVEIAGRGIDMGDLPEYMCGGAHSRARPASYQRRICRTHGAGPSHLTGPQSKKRKAGSRVPSSAFDSTGKALNEDLDEEKKAYGTGFRRKAGSKRARVERALAAERRIHGGASTSSPTTPSGAKDNLDSADEKEYAETDQARRLTLLETIDQKDLDSLKTAEYHSADDGFILPSAGPSRQCGDSREAQIVHDSDFIGSEGSARVFSDRPGGRKKSPSTPSKKRQKTQQSELRFVGNESEQTRFLVPDIAKEPEGAWDCLVCTL</sequence>
<reference evidence="4" key="2">
    <citation type="submission" date="2015-01" db="EMBL/GenBank/DDBJ databases">
        <title>Evolutionary Origins and Diversification of the Mycorrhizal Mutualists.</title>
        <authorList>
            <consortium name="DOE Joint Genome Institute"/>
            <consortium name="Mycorrhizal Genomics Consortium"/>
            <person name="Kohler A."/>
            <person name="Kuo A."/>
            <person name="Nagy L.G."/>
            <person name="Floudas D."/>
            <person name="Copeland A."/>
            <person name="Barry K.W."/>
            <person name="Cichocki N."/>
            <person name="Veneault-Fourrey C."/>
            <person name="LaButti K."/>
            <person name="Lindquist E.A."/>
            <person name="Lipzen A."/>
            <person name="Lundell T."/>
            <person name="Morin E."/>
            <person name="Murat C."/>
            <person name="Riley R."/>
            <person name="Ohm R."/>
            <person name="Sun H."/>
            <person name="Tunlid A."/>
            <person name="Henrissat B."/>
            <person name="Grigoriev I.V."/>
            <person name="Hibbett D.S."/>
            <person name="Martin F."/>
        </authorList>
    </citation>
    <scope>NUCLEOTIDE SEQUENCE [LARGE SCALE GENOMIC DNA]</scope>
    <source>
        <strain evidence="4">Ve08.2h10</strain>
    </source>
</reference>
<dbReference type="PANTHER" id="PTHR46622">
    <property type="entry name" value="DNA-DEPENDENT METALLOPROTEASE WSS1"/>
    <property type="match status" value="1"/>
</dbReference>
<dbReference type="GO" id="GO:0008237">
    <property type="term" value="F:metallopeptidase activity"/>
    <property type="evidence" value="ECO:0007669"/>
    <property type="project" value="TreeGrafter"/>
</dbReference>
<keyword evidence="4" id="KW-1185">Reference proteome</keyword>
<dbReference type="InterPro" id="IPR053000">
    <property type="entry name" value="WSS1-like_metalloprotease"/>
</dbReference>
<organism evidence="3 4">
    <name type="scientific">Paxillus rubicundulus Ve08.2h10</name>
    <dbReference type="NCBI Taxonomy" id="930991"/>
    <lineage>
        <taxon>Eukaryota</taxon>
        <taxon>Fungi</taxon>
        <taxon>Dikarya</taxon>
        <taxon>Basidiomycota</taxon>
        <taxon>Agaricomycotina</taxon>
        <taxon>Agaricomycetes</taxon>
        <taxon>Agaricomycetidae</taxon>
        <taxon>Boletales</taxon>
        <taxon>Paxilineae</taxon>
        <taxon>Paxillaceae</taxon>
        <taxon>Paxillus</taxon>
    </lineage>
</organism>
<dbReference type="PANTHER" id="PTHR46622:SF1">
    <property type="entry name" value="DNA-DEPENDENT METALLOPROTEASE WSS1"/>
    <property type="match status" value="1"/>
</dbReference>
<dbReference type="Gene3D" id="3.30.2010.10">
    <property type="entry name" value="Metalloproteases ('zincins'), catalytic domain"/>
    <property type="match status" value="1"/>
</dbReference>
<evidence type="ECO:0000313" key="3">
    <source>
        <dbReference type="EMBL" id="KIK93501.1"/>
    </source>
</evidence>